<evidence type="ECO:0000313" key="4">
    <source>
        <dbReference type="EMBL" id="TIC59939.1"/>
    </source>
</evidence>
<comment type="similarity">
    <text evidence="1">Belongs to the FYV10 family.</text>
</comment>
<feature type="domain" description="CTLH" evidence="2">
    <location>
        <begin position="149"/>
        <end position="205"/>
    </location>
</feature>
<sequence length="414" mass="47399">MNKLDLEGILLLEIPLFRSPFQSLRKAFRNYQKLLENDLSTIGNQLNGELDDNRIDQLIKKAKLLRVKLVKFENLQSSAYSQLKARALHLQQTLLAGYQTGNDELIQQFKSIRIQRWLIDWSLRNNNFSLSELITHKLNIDSLIDTDLFKDISSIQSDLLNRSSTSALNWCNDNKTHLKKLNVQLDFYLRLQDYIELVRSRNIQQAIIYMRSHLTSHFSNHTKQIQQAAALLAFPEDSLVGIYRNLYNQSRWIDLSNMFRDVAFQLYGLSSYPMLHLALSVGLPSLKLPNCTQSQSKQVVKNEFEDLYNGTTFKSTNDENLLDNHSVNCPTCNTDLLGALAKQVPHSHHTNSSIVCKILGKVVKDGELLAFPNGRVYSKAALHDLAEKDPHSLVKCPRDGTTIHYSKLRKVFVS</sequence>
<evidence type="ECO:0000313" key="8">
    <source>
        <dbReference type="Proteomes" id="UP000310685"/>
    </source>
</evidence>
<dbReference type="Proteomes" id="UP000305362">
    <property type="component" value="Unassembled WGS sequence"/>
</dbReference>
<dbReference type="Proteomes" id="UP000310685">
    <property type="component" value="Unassembled WGS sequence"/>
</dbReference>
<evidence type="ECO:0000313" key="3">
    <source>
        <dbReference type="EMBL" id="TIB78332.1"/>
    </source>
</evidence>
<reference evidence="6 7" key="1">
    <citation type="submission" date="2019-03" db="EMBL/GenBank/DDBJ databases">
        <title>Sequencing 25 genomes of Wallemia mellicola.</title>
        <authorList>
            <person name="Gostincar C."/>
        </authorList>
    </citation>
    <scope>NUCLEOTIDE SEQUENCE [LARGE SCALE GENOMIC DNA]</scope>
    <source>
        <strain evidence="5 7">EXF-1274</strain>
        <strain evidence="4 6">EXF-1277</strain>
        <strain evidence="3 8">EXF-6152</strain>
    </source>
</reference>
<dbReference type="SMART" id="SM00668">
    <property type="entry name" value="CTLH"/>
    <property type="match status" value="1"/>
</dbReference>
<proteinExistence type="inferred from homology"/>
<dbReference type="EMBL" id="SPRC01000027">
    <property type="protein sequence ID" value="TIB78332.1"/>
    <property type="molecule type" value="Genomic_DNA"/>
</dbReference>
<evidence type="ECO:0000259" key="2">
    <source>
        <dbReference type="PROSITE" id="PS50897"/>
    </source>
</evidence>
<name>A0A4T0RN20_9BASI</name>
<dbReference type="EMBL" id="SPRV01000052">
    <property type="protein sequence ID" value="TIC59939.1"/>
    <property type="molecule type" value="Genomic_DNA"/>
</dbReference>
<dbReference type="GO" id="GO:0004842">
    <property type="term" value="F:ubiquitin-protein transferase activity"/>
    <property type="evidence" value="ECO:0007669"/>
    <property type="project" value="InterPro"/>
</dbReference>
<dbReference type="AlphaFoldDB" id="A0A4T0RN20"/>
<dbReference type="InterPro" id="IPR024964">
    <property type="entry name" value="CTLH/CRA"/>
</dbReference>
<dbReference type="Pfam" id="PF10607">
    <property type="entry name" value="CTLH"/>
    <property type="match status" value="1"/>
</dbReference>
<evidence type="ECO:0000313" key="7">
    <source>
        <dbReference type="Proteomes" id="UP000309601"/>
    </source>
</evidence>
<dbReference type="Proteomes" id="UP000309601">
    <property type="component" value="Unassembled WGS sequence"/>
</dbReference>
<evidence type="ECO:0000256" key="1">
    <source>
        <dbReference type="ARBA" id="ARBA00010615"/>
    </source>
</evidence>
<evidence type="ECO:0000313" key="5">
    <source>
        <dbReference type="EMBL" id="TIC63125.1"/>
    </source>
</evidence>
<dbReference type="GO" id="GO:0005634">
    <property type="term" value="C:nucleus"/>
    <property type="evidence" value="ECO:0007669"/>
    <property type="project" value="TreeGrafter"/>
</dbReference>
<dbReference type="OrthoDB" id="1933455at2759"/>
<evidence type="ECO:0000313" key="6">
    <source>
        <dbReference type="Proteomes" id="UP000305362"/>
    </source>
</evidence>
<gene>
    <name evidence="5" type="ORF">E3Q02_03202</name>
    <name evidence="4" type="ORF">E3Q03_03592</name>
    <name evidence="3" type="ORF">E3Q22_02686</name>
</gene>
<protein>
    <recommendedName>
        <fullName evidence="2">CTLH domain-containing protein</fullName>
    </recommendedName>
</protein>
<dbReference type="PROSITE" id="PS50897">
    <property type="entry name" value="CTLH"/>
    <property type="match status" value="1"/>
</dbReference>
<dbReference type="PANTHER" id="PTHR12170">
    <property type="entry name" value="MACROPHAGE ERYTHROBLAST ATTACHER-RELATED"/>
    <property type="match status" value="1"/>
</dbReference>
<dbReference type="GO" id="GO:0043161">
    <property type="term" value="P:proteasome-mediated ubiquitin-dependent protein catabolic process"/>
    <property type="evidence" value="ECO:0007669"/>
    <property type="project" value="InterPro"/>
</dbReference>
<dbReference type="GO" id="GO:0005737">
    <property type="term" value="C:cytoplasm"/>
    <property type="evidence" value="ECO:0007669"/>
    <property type="project" value="TreeGrafter"/>
</dbReference>
<dbReference type="InterPro" id="IPR013144">
    <property type="entry name" value="CRA_dom"/>
</dbReference>
<dbReference type="EMBL" id="SPRW01000039">
    <property type="protein sequence ID" value="TIC63125.1"/>
    <property type="molecule type" value="Genomic_DNA"/>
</dbReference>
<dbReference type="InterPro" id="IPR006595">
    <property type="entry name" value="CTLH_C"/>
</dbReference>
<accession>A0A4T0RN20</accession>
<dbReference type="GO" id="GO:0034657">
    <property type="term" value="C:GID complex"/>
    <property type="evidence" value="ECO:0007669"/>
    <property type="project" value="TreeGrafter"/>
</dbReference>
<organism evidence="3 8">
    <name type="scientific">Wallemia mellicola</name>
    <dbReference type="NCBI Taxonomy" id="1708541"/>
    <lineage>
        <taxon>Eukaryota</taxon>
        <taxon>Fungi</taxon>
        <taxon>Dikarya</taxon>
        <taxon>Basidiomycota</taxon>
        <taxon>Wallemiomycotina</taxon>
        <taxon>Wallemiomycetes</taxon>
        <taxon>Wallemiales</taxon>
        <taxon>Wallemiaceae</taxon>
        <taxon>Wallemia</taxon>
    </lineage>
</organism>
<dbReference type="PANTHER" id="PTHR12170:SF2">
    <property type="entry name" value="E3 UBIQUITIN-PROTEIN TRANSFERASE MAEA"/>
    <property type="match status" value="1"/>
</dbReference>
<dbReference type="OMA" id="ANHETAR"/>
<dbReference type="SMART" id="SM00757">
    <property type="entry name" value="CRA"/>
    <property type="match status" value="1"/>
</dbReference>
<comment type="caution">
    <text evidence="3">The sequence shown here is derived from an EMBL/GenBank/DDBJ whole genome shotgun (WGS) entry which is preliminary data.</text>
</comment>
<dbReference type="InterPro" id="IPR045098">
    <property type="entry name" value="Fyv10_fam"/>
</dbReference>